<accession>A0AAE1CU50</accession>
<protein>
    <submittedName>
        <fullName evidence="1">Uncharacterized protein</fullName>
    </submittedName>
</protein>
<comment type="caution">
    <text evidence="1">The sequence shown here is derived from an EMBL/GenBank/DDBJ whole genome shotgun (WGS) entry which is preliminary data.</text>
</comment>
<dbReference type="AlphaFoldDB" id="A0AAE1CU50"/>
<dbReference type="EMBL" id="JAWDGP010006692">
    <property type="protein sequence ID" value="KAK3736734.1"/>
    <property type="molecule type" value="Genomic_DNA"/>
</dbReference>
<gene>
    <name evidence="1" type="ORF">RRG08_059262</name>
</gene>
<reference evidence="1" key="1">
    <citation type="journal article" date="2023" name="G3 (Bethesda)">
        <title>A reference genome for the long-term kleptoplast-retaining sea slug Elysia crispata morphotype clarki.</title>
        <authorList>
            <person name="Eastman K.E."/>
            <person name="Pendleton A.L."/>
            <person name="Shaikh M.A."/>
            <person name="Suttiyut T."/>
            <person name="Ogas R."/>
            <person name="Tomko P."/>
            <person name="Gavelis G."/>
            <person name="Widhalm J.R."/>
            <person name="Wisecaver J.H."/>
        </authorList>
    </citation>
    <scope>NUCLEOTIDE SEQUENCE</scope>
    <source>
        <strain evidence="1">ECLA1</strain>
    </source>
</reference>
<keyword evidence="2" id="KW-1185">Reference proteome</keyword>
<evidence type="ECO:0000313" key="1">
    <source>
        <dbReference type="EMBL" id="KAK3736734.1"/>
    </source>
</evidence>
<proteinExistence type="predicted"/>
<organism evidence="1 2">
    <name type="scientific">Elysia crispata</name>
    <name type="common">lettuce slug</name>
    <dbReference type="NCBI Taxonomy" id="231223"/>
    <lineage>
        <taxon>Eukaryota</taxon>
        <taxon>Metazoa</taxon>
        <taxon>Spiralia</taxon>
        <taxon>Lophotrochozoa</taxon>
        <taxon>Mollusca</taxon>
        <taxon>Gastropoda</taxon>
        <taxon>Heterobranchia</taxon>
        <taxon>Euthyneura</taxon>
        <taxon>Panpulmonata</taxon>
        <taxon>Sacoglossa</taxon>
        <taxon>Placobranchoidea</taxon>
        <taxon>Plakobranchidae</taxon>
        <taxon>Elysia</taxon>
    </lineage>
</organism>
<dbReference type="Proteomes" id="UP001283361">
    <property type="component" value="Unassembled WGS sequence"/>
</dbReference>
<sequence length="116" mass="12474">MPGREESRDKGTNCAAVPSTTHKRSAAAIFVSHVYLPSVLGGARELLHKKLQEIGVTLVKTSGDSQLSSVKLRSLFCWPGRCEKGNGSYCVCLIVFTGRASPGVDMHLPPIFSWGS</sequence>
<evidence type="ECO:0000313" key="2">
    <source>
        <dbReference type="Proteomes" id="UP001283361"/>
    </source>
</evidence>
<name>A0AAE1CU50_9GAST</name>